<keyword evidence="2" id="KW-0378">Hydrolase</keyword>
<dbReference type="InterPro" id="IPR051532">
    <property type="entry name" value="Ester_Hydrolysis_Enzymes"/>
</dbReference>
<dbReference type="PANTHER" id="PTHR30383">
    <property type="entry name" value="THIOESTERASE 1/PROTEASE 1/LYSOPHOSPHOLIPASE L1"/>
    <property type="match status" value="1"/>
</dbReference>
<gene>
    <name evidence="2" type="ORF">ESP62_002900</name>
</gene>
<dbReference type="OrthoDB" id="9804395at2"/>
<name>A0A641ARM5_9ACTN</name>
<dbReference type="Gene3D" id="3.40.50.1110">
    <property type="entry name" value="SGNH hydrolase"/>
    <property type="match status" value="1"/>
</dbReference>
<dbReference type="InterPro" id="IPR013830">
    <property type="entry name" value="SGNH_hydro"/>
</dbReference>
<evidence type="ECO:0000259" key="1">
    <source>
        <dbReference type="Pfam" id="PF13472"/>
    </source>
</evidence>
<dbReference type="RefSeq" id="WP_129180375.1">
    <property type="nucleotide sequence ID" value="NZ_JAGIOG010000001.1"/>
</dbReference>
<proteinExistence type="predicted"/>
<keyword evidence="3" id="KW-1185">Reference proteome</keyword>
<dbReference type="Pfam" id="PF13472">
    <property type="entry name" value="Lipase_GDSL_2"/>
    <property type="match status" value="1"/>
</dbReference>
<evidence type="ECO:0000313" key="3">
    <source>
        <dbReference type="Proteomes" id="UP001515100"/>
    </source>
</evidence>
<accession>A0A641ARM5</accession>
<organism evidence="2 3">
    <name type="scientific">Aeromicrobium fastidiosum</name>
    <dbReference type="NCBI Taxonomy" id="52699"/>
    <lineage>
        <taxon>Bacteria</taxon>
        <taxon>Bacillati</taxon>
        <taxon>Actinomycetota</taxon>
        <taxon>Actinomycetes</taxon>
        <taxon>Propionibacteriales</taxon>
        <taxon>Nocardioidaceae</taxon>
        <taxon>Aeromicrobium</taxon>
    </lineage>
</organism>
<sequence>MTETGFEYSNLSGRETGPFVRTASLLLPGVRRVQAQVAPYAHAWERHNREAVAASGPLWVVLGDSMSQGVGASAFDRGWVGQLAESLPGHRLVNLSVYGGRVADVVDRQIPAMESLGTAPDLVTVVIGSNDLFSRRYRPLLPASLAQMLALLPRGSVVGSQPGGQPASLEFNRQVDEAAAAGHVRVAEFRDPRMRSWRGRLSSDHFHPNDAGYAGMAEIVGEAVARR</sequence>
<comment type="caution">
    <text evidence="2">The sequence shown here is derived from an EMBL/GenBank/DDBJ whole genome shotgun (WGS) entry which is preliminary data.</text>
</comment>
<reference evidence="2" key="1">
    <citation type="submission" date="2019-09" db="EMBL/GenBank/DDBJ databases">
        <authorList>
            <person name="Li J."/>
        </authorList>
    </citation>
    <scope>NUCLEOTIDE SEQUENCE [LARGE SCALE GENOMIC DNA]</scope>
    <source>
        <strain evidence="2">NRBC 14897</strain>
    </source>
</reference>
<dbReference type="CDD" id="cd00229">
    <property type="entry name" value="SGNH_hydrolase"/>
    <property type="match status" value="1"/>
</dbReference>
<dbReference type="AlphaFoldDB" id="A0A641ARM5"/>
<protein>
    <submittedName>
        <fullName evidence="2">SGNH/GDSL hydrolase family protein</fullName>
    </submittedName>
</protein>
<evidence type="ECO:0000313" key="2">
    <source>
        <dbReference type="EMBL" id="KAA1380167.1"/>
    </source>
</evidence>
<dbReference type="GO" id="GO:0004622">
    <property type="term" value="F:phosphatidylcholine lysophospholipase activity"/>
    <property type="evidence" value="ECO:0007669"/>
    <property type="project" value="TreeGrafter"/>
</dbReference>
<dbReference type="SUPFAM" id="SSF52266">
    <property type="entry name" value="SGNH hydrolase"/>
    <property type="match status" value="1"/>
</dbReference>
<dbReference type="EMBL" id="SDPP02000001">
    <property type="protein sequence ID" value="KAA1380167.1"/>
    <property type="molecule type" value="Genomic_DNA"/>
</dbReference>
<dbReference type="Proteomes" id="UP001515100">
    <property type="component" value="Unassembled WGS sequence"/>
</dbReference>
<dbReference type="PANTHER" id="PTHR30383:SF5">
    <property type="entry name" value="SGNH HYDROLASE-TYPE ESTERASE DOMAIN-CONTAINING PROTEIN"/>
    <property type="match status" value="1"/>
</dbReference>
<dbReference type="InterPro" id="IPR036514">
    <property type="entry name" value="SGNH_hydro_sf"/>
</dbReference>
<feature type="domain" description="SGNH hydrolase-type esterase" evidence="1">
    <location>
        <begin position="61"/>
        <end position="214"/>
    </location>
</feature>